<evidence type="ECO:0000313" key="2">
    <source>
        <dbReference type="Proteomes" id="UP000011885"/>
    </source>
</evidence>
<dbReference type="PATRIC" id="fig|1263870.3.peg.2892"/>
<dbReference type="EMBL" id="ANOH01000193">
    <property type="protein sequence ID" value="EMI55828.1"/>
    <property type="molecule type" value="Genomic_DNA"/>
</dbReference>
<organism evidence="1 2">
    <name type="scientific">Rhodopirellula sallentina SM41</name>
    <dbReference type="NCBI Taxonomy" id="1263870"/>
    <lineage>
        <taxon>Bacteria</taxon>
        <taxon>Pseudomonadati</taxon>
        <taxon>Planctomycetota</taxon>
        <taxon>Planctomycetia</taxon>
        <taxon>Pirellulales</taxon>
        <taxon>Pirellulaceae</taxon>
        <taxon>Rhodopirellula</taxon>
    </lineage>
</organism>
<dbReference type="AlphaFoldDB" id="M5UIH6"/>
<sequence length="205" mass="23272">MPLTSENEAAVAAIYMHAMNEIESEIFFSHDMAKEASPHDATSWQQNEWGDDDAADLPAEQTCDYAGDDLFEWRRLATNAYRDTSNLEVDLEPLPMTESERETAEAYLGYDGADEDTTDIAPKLNSTEMSDWRYLIEILSDRVLWDRDFETSETMLDLDPTQASTTKAAMGIEDGYSMSLVPDPPFDEIPRLVSETRKIVRNKPR</sequence>
<comment type="caution">
    <text evidence="1">The sequence shown here is derived from an EMBL/GenBank/DDBJ whole genome shotgun (WGS) entry which is preliminary data.</text>
</comment>
<accession>M5UIH6</accession>
<proteinExistence type="predicted"/>
<evidence type="ECO:0000313" key="1">
    <source>
        <dbReference type="EMBL" id="EMI55828.1"/>
    </source>
</evidence>
<reference evidence="1 2" key="1">
    <citation type="journal article" date="2013" name="Mar. Genomics">
        <title>Expression of sulfatases in Rhodopirellula baltica and the diversity of sulfatases in the genus Rhodopirellula.</title>
        <authorList>
            <person name="Wegner C.E."/>
            <person name="Richter-Heitmann T."/>
            <person name="Klindworth A."/>
            <person name="Klockow C."/>
            <person name="Richter M."/>
            <person name="Achstetter T."/>
            <person name="Glockner F.O."/>
            <person name="Harder J."/>
        </authorList>
    </citation>
    <scope>NUCLEOTIDE SEQUENCE [LARGE SCALE GENOMIC DNA]</scope>
    <source>
        <strain evidence="1 2">SM41</strain>
    </source>
</reference>
<name>M5UIH6_9BACT</name>
<keyword evidence="2" id="KW-1185">Reference proteome</keyword>
<gene>
    <name evidence="1" type="ORF">RSSM_02721</name>
</gene>
<dbReference type="Proteomes" id="UP000011885">
    <property type="component" value="Unassembled WGS sequence"/>
</dbReference>
<protein>
    <submittedName>
        <fullName evidence="1">Uncharacterized protein</fullName>
    </submittedName>
</protein>